<dbReference type="EMBL" id="JAFIQS020000004">
    <property type="protein sequence ID" value="KAH9482536.1"/>
    <property type="molecule type" value="Genomic_DNA"/>
</dbReference>
<proteinExistence type="predicted"/>
<sequence length="277" mass="30550">MSASSAKSKAKAPALSDQEIQQTYVRLQNELQALARKIGELESEADEHSLVLTTLDEALAEDPDRKCFRLIGGVLVERTVKDVSPALKTNRDGIHKVMANLAEQYKSKEKDLEEFKREYNIRPRGHHLPPTHSIASRNTLRQIDAFLDAHNIVRAEHNATALKWSLDLAQKAESWVDQCRFEHTNGVLSEQPYGENIAAGTGVFPISAAVASFVADKDQYDPANPTYLHFTQVVWKSTTEVGCAVNQCRGIFDPSLGSASLYVCLYNPVGNVIGSAS</sequence>
<comment type="caution">
    <text evidence="1">The sequence shown here is derived from an EMBL/GenBank/DDBJ whole genome shotgun (WGS) entry which is preliminary data.</text>
</comment>
<protein>
    <submittedName>
        <fullName evidence="1">Prefoldin subunit 2</fullName>
    </submittedName>
</protein>
<dbReference type="Proteomes" id="UP000664032">
    <property type="component" value="Unassembled WGS sequence"/>
</dbReference>
<organism evidence="1 2">
    <name type="scientific">Psilocybe cubensis</name>
    <name type="common">Psychedelic mushroom</name>
    <name type="synonym">Stropharia cubensis</name>
    <dbReference type="NCBI Taxonomy" id="181762"/>
    <lineage>
        <taxon>Eukaryota</taxon>
        <taxon>Fungi</taxon>
        <taxon>Dikarya</taxon>
        <taxon>Basidiomycota</taxon>
        <taxon>Agaricomycotina</taxon>
        <taxon>Agaricomycetes</taxon>
        <taxon>Agaricomycetidae</taxon>
        <taxon>Agaricales</taxon>
        <taxon>Agaricineae</taxon>
        <taxon>Strophariaceae</taxon>
        <taxon>Psilocybe</taxon>
    </lineage>
</organism>
<evidence type="ECO:0000313" key="1">
    <source>
        <dbReference type="EMBL" id="KAH9482536.1"/>
    </source>
</evidence>
<name>A0ACB8H3X5_PSICU</name>
<accession>A0ACB8H3X5</accession>
<keyword evidence="2" id="KW-1185">Reference proteome</keyword>
<evidence type="ECO:0000313" key="2">
    <source>
        <dbReference type="Proteomes" id="UP000664032"/>
    </source>
</evidence>
<reference evidence="1" key="1">
    <citation type="submission" date="2021-10" db="EMBL/GenBank/DDBJ databases">
        <title>Psilocybe cubensis genome.</title>
        <authorList>
            <person name="Mckernan K.J."/>
            <person name="Crawford S."/>
            <person name="Trippe A."/>
            <person name="Kane L.T."/>
            <person name="Mclaughlin S."/>
        </authorList>
    </citation>
    <scope>NUCLEOTIDE SEQUENCE</scope>
    <source>
        <strain evidence="1">MGC-MH-2018</strain>
    </source>
</reference>
<gene>
    <name evidence="1" type="ORF">JR316_0004636</name>
</gene>